<dbReference type="InterPro" id="IPR001405">
    <property type="entry name" value="UPF0758"/>
</dbReference>
<feature type="domain" description="MPN" evidence="6">
    <location>
        <begin position="44"/>
        <end position="166"/>
    </location>
</feature>
<keyword evidence="2" id="KW-0479">Metal-binding</keyword>
<dbReference type="Proteomes" id="UP000247780">
    <property type="component" value="Unassembled WGS sequence"/>
</dbReference>
<dbReference type="Gene3D" id="3.40.140.10">
    <property type="entry name" value="Cytidine Deaminase, domain 2"/>
    <property type="match status" value="1"/>
</dbReference>
<evidence type="ECO:0000313" key="8">
    <source>
        <dbReference type="Proteomes" id="UP000247780"/>
    </source>
</evidence>
<dbReference type="EMBL" id="QICQ01000001">
    <property type="protein sequence ID" value="PXV84192.1"/>
    <property type="molecule type" value="Genomic_DNA"/>
</dbReference>
<dbReference type="CDD" id="cd08071">
    <property type="entry name" value="MPN_DUF2466"/>
    <property type="match status" value="1"/>
</dbReference>
<keyword evidence="5" id="KW-0482">Metalloprotease</keyword>
<keyword evidence="8" id="KW-1185">Reference proteome</keyword>
<evidence type="ECO:0000313" key="7">
    <source>
        <dbReference type="EMBL" id="PXV84192.1"/>
    </source>
</evidence>
<keyword evidence="3" id="KW-0378">Hydrolase</keyword>
<comment type="caution">
    <text evidence="7">The sequence shown here is derived from an EMBL/GenBank/DDBJ whole genome shotgun (WGS) entry which is preliminary data.</text>
</comment>
<evidence type="ECO:0000256" key="1">
    <source>
        <dbReference type="ARBA" id="ARBA00022670"/>
    </source>
</evidence>
<gene>
    <name evidence="7" type="ORF">C8R14_10173</name>
</gene>
<dbReference type="RefSeq" id="WP_011633212.1">
    <property type="nucleotide sequence ID" value="NZ_QICQ01000001.1"/>
</dbReference>
<name>A0ABX5MDL1_9PROT</name>
<dbReference type="Pfam" id="PF04002">
    <property type="entry name" value="RadC"/>
    <property type="match status" value="1"/>
</dbReference>
<evidence type="ECO:0000259" key="6">
    <source>
        <dbReference type="PROSITE" id="PS50249"/>
    </source>
</evidence>
<accession>A0ABX5MDL1</accession>
<evidence type="ECO:0000256" key="3">
    <source>
        <dbReference type="ARBA" id="ARBA00022801"/>
    </source>
</evidence>
<dbReference type="PANTHER" id="PTHR30471">
    <property type="entry name" value="DNA REPAIR PROTEIN RADC"/>
    <property type="match status" value="1"/>
</dbReference>
<dbReference type="PANTHER" id="PTHR30471:SF3">
    <property type="entry name" value="UPF0758 PROTEIN YEES-RELATED"/>
    <property type="match status" value="1"/>
</dbReference>
<keyword evidence="4" id="KW-0862">Zinc</keyword>
<dbReference type="InterPro" id="IPR037518">
    <property type="entry name" value="MPN"/>
</dbReference>
<proteinExistence type="predicted"/>
<dbReference type="PROSITE" id="PS50249">
    <property type="entry name" value="MPN"/>
    <property type="match status" value="1"/>
</dbReference>
<evidence type="ECO:0000256" key="2">
    <source>
        <dbReference type="ARBA" id="ARBA00022723"/>
    </source>
</evidence>
<dbReference type="InterPro" id="IPR025657">
    <property type="entry name" value="RadC_JAB"/>
</dbReference>
<organism evidence="7 8">
    <name type="scientific">Nitrosomonas eutropha</name>
    <dbReference type="NCBI Taxonomy" id="916"/>
    <lineage>
        <taxon>Bacteria</taxon>
        <taxon>Pseudomonadati</taxon>
        <taxon>Pseudomonadota</taxon>
        <taxon>Betaproteobacteria</taxon>
        <taxon>Nitrosomonadales</taxon>
        <taxon>Nitrosomonadaceae</taxon>
        <taxon>Nitrosomonas</taxon>
    </lineage>
</organism>
<dbReference type="SUPFAM" id="SSF102712">
    <property type="entry name" value="JAB1/MPN domain"/>
    <property type="match status" value="1"/>
</dbReference>
<evidence type="ECO:0000256" key="5">
    <source>
        <dbReference type="ARBA" id="ARBA00023049"/>
    </source>
</evidence>
<reference evidence="7 8" key="1">
    <citation type="submission" date="2018-04" db="EMBL/GenBank/DDBJ databases">
        <title>Active sludge and wastewater microbial communities from Klosterneuburg, Austria.</title>
        <authorList>
            <person name="Wagner M."/>
        </authorList>
    </citation>
    <scope>NUCLEOTIDE SEQUENCE [LARGE SCALE GENOMIC DNA]</scope>
    <source>
        <strain evidence="7 8">Nm 57</strain>
    </source>
</reference>
<keyword evidence="1" id="KW-0645">Protease</keyword>
<evidence type="ECO:0000256" key="4">
    <source>
        <dbReference type="ARBA" id="ARBA00022833"/>
    </source>
</evidence>
<sequence length="167" mass="18405">MFPTPNVADSGAQLSIDLTDQQDDRIIQQAIALLEHRVFKAGPTLDGPKAVRDYLRLKLMAEPNEVFVAVFLNSQHQVLACECLFKGTVSEASVYPRVVVQRALELNASALIFSHQHPSGVAEPSMADRAITNRLKFILSMIDIRVVDHFIIGKGEPYSFAESGLLS</sequence>
<protein>
    <submittedName>
        <fullName evidence="7">DNA repair protein RadC</fullName>
    </submittedName>
</protein>